<keyword evidence="2" id="KW-1185">Reference proteome</keyword>
<name>A0ACB9I8Q4_9ASTR</name>
<evidence type="ECO:0000313" key="1">
    <source>
        <dbReference type="EMBL" id="KAI3804073.1"/>
    </source>
</evidence>
<comment type="caution">
    <text evidence="1">The sequence shown here is derived from an EMBL/GenBank/DDBJ whole genome shotgun (WGS) entry which is preliminary data.</text>
</comment>
<protein>
    <submittedName>
        <fullName evidence="1">Uncharacterized protein</fullName>
    </submittedName>
</protein>
<evidence type="ECO:0000313" key="2">
    <source>
        <dbReference type="Proteomes" id="UP001056120"/>
    </source>
</evidence>
<sequence>MAHATRKSGLKNEKRNRSLSPPIKSKSFNPVSPLRSLGDNTGKDRYNKAACFSIQIHPSSFPSSSAVLHPTGKFDDNIMG</sequence>
<organism evidence="1 2">
    <name type="scientific">Smallanthus sonchifolius</name>
    <dbReference type="NCBI Taxonomy" id="185202"/>
    <lineage>
        <taxon>Eukaryota</taxon>
        <taxon>Viridiplantae</taxon>
        <taxon>Streptophyta</taxon>
        <taxon>Embryophyta</taxon>
        <taxon>Tracheophyta</taxon>
        <taxon>Spermatophyta</taxon>
        <taxon>Magnoliopsida</taxon>
        <taxon>eudicotyledons</taxon>
        <taxon>Gunneridae</taxon>
        <taxon>Pentapetalae</taxon>
        <taxon>asterids</taxon>
        <taxon>campanulids</taxon>
        <taxon>Asterales</taxon>
        <taxon>Asteraceae</taxon>
        <taxon>Asteroideae</taxon>
        <taxon>Heliantheae alliance</taxon>
        <taxon>Millerieae</taxon>
        <taxon>Smallanthus</taxon>
    </lineage>
</organism>
<gene>
    <name evidence="1" type="ORF">L1987_32243</name>
</gene>
<proteinExistence type="predicted"/>
<reference evidence="1 2" key="2">
    <citation type="journal article" date="2022" name="Mol. Ecol. Resour.">
        <title>The genomes of chicory, endive, great burdock and yacon provide insights into Asteraceae paleo-polyploidization history and plant inulin production.</title>
        <authorList>
            <person name="Fan W."/>
            <person name="Wang S."/>
            <person name="Wang H."/>
            <person name="Wang A."/>
            <person name="Jiang F."/>
            <person name="Liu H."/>
            <person name="Zhao H."/>
            <person name="Xu D."/>
            <person name="Zhang Y."/>
        </authorList>
    </citation>
    <scope>NUCLEOTIDE SEQUENCE [LARGE SCALE GENOMIC DNA]</scope>
    <source>
        <strain evidence="2">cv. Yunnan</strain>
        <tissue evidence="1">Leaves</tissue>
    </source>
</reference>
<reference evidence="2" key="1">
    <citation type="journal article" date="2022" name="Mol. Ecol. Resour.">
        <title>The genomes of chicory, endive, great burdock and yacon provide insights into Asteraceae palaeo-polyploidization history and plant inulin production.</title>
        <authorList>
            <person name="Fan W."/>
            <person name="Wang S."/>
            <person name="Wang H."/>
            <person name="Wang A."/>
            <person name="Jiang F."/>
            <person name="Liu H."/>
            <person name="Zhao H."/>
            <person name="Xu D."/>
            <person name="Zhang Y."/>
        </authorList>
    </citation>
    <scope>NUCLEOTIDE SEQUENCE [LARGE SCALE GENOMIC DNA]</scope>
    <source>
        <strain evidence="2">cv. Yunnan</strain>
    </source>
</reference>
<dbReference type="Proteomes" id="UP001056120">
    <property type="component" value="Linkage Group LG10"/>
</dbReference>
<dbReference type="EMBL" id="CM042027">
    <property type="protein sequence ID" value="KAI3804073.1"/>
    <property type="molecule type" value="Genomic_DNA"/>
</dbReference>
<accession>A0ACB9I8Q4</accession>